<dbReference type="GO" id="GO:0016020">
    <property type="term" value="C:membrane"/>
    <property type="evidence" value="ECO:0007669"/>
    <property type="project" value="UniProtKB-SubCell"/>
</dbReference>
<dbReference type="Proteomes" id="UP000494206">
    <property type="component" value="Unassembled WGS sequence"/>
</dbReference>
<reference evidence="6 7" key="1">
    <citation type="submission" date="2020-04" db="EMBL/GenBank/DDBJ databases">
        <authorList>
            <person name="Laetsch R D."/>
            <person name="Stevens L."/>
            <person name="Kumar S."/>
            <person name="Blaxter L. M."/>
        </authorList>
    </citation>
    <scope>NUCLEOTIDE SEQUENCE [LARGE SCALE GENOMIC DNA]</scope>
</reference>
<dbReference type="InterPro" id="IPR023271">
    <property type="entry name" value="Aquaporin-like"/>
</dbReference>
<feature type="transmembrane region" description="Helical" evidence="5">
    <location>
        <begin position="102"/>
        <end position="131"/>
    </location>
</feature>
<dbReference type="Gene3D" id="1.20.1080.10">
    <property type="entry name" value="Glycerol uptake facilitator protein"/>
    <property type="match status" value="1"/>
</dbReference>
<evidence type="ECO:0000256" key="3">
    <source>
        <dbReference type="ARBA" id="ARBA00022989"/>
    </source>
</evidence>
<accession>A0A8S1EMK6</accession>
<comment type="caution">
    <text evidence="6">The sequence shown here is derived from an EMBL/GenBank/DDBJ whole genome shotgun (WGS) entry which is preliminary data.</text>
</comment>
<comment type="subcellular location">
    <subcellularLocation>
        <location evidence="1">Membrane</location>
        <topology evidence="1">Multi-pass membrane protein</topology>
    </subcellularLocation>
</comment>
<keyword evidence="4 5" id="KW-0472">Membrane</keyword>
<name>A0A8S1EMK6_9PELO</name>
<feature type="transmembrane region" description="Helical" evidence="5">
    <location>
        <begin position="59"/>
        <end position="81"/>
    </location>
</feature>
<keyword evidence="3 5" id="KW-1133">Transmembrane helix</keyword>
<evidence type="ECO:0000256" key="2">
    <source>
        <dbReference type="ARBA" id="ARBA00022692"/>
    </source>
</evidence>
<proteinExistence type="predicted"/>
<protein>
    <submittedName>
        <fullName evidence="6">Uncharacterized protein</fullName>
    </submittedName>
</protein>
<evidence type="ECO:0000313" key="7">
    <source>
        <dbReference type="Proteomes" id="UP000494206"/>
    </source>
</evidence>
<dbReference type="AlphaFoldDB" id="A0A8S1EMK6"/>
<evidence type="ECO:0000256" key="4">
    <source>
        <dbReference type="ARBA" id="ARBA00023136"/>
    </source>
</evidence>
<dbReference type="SUPFAM" id="SSF81338">
    <property type="entry name" value="Aquaporin-like"/>
    <property type="match status" value="1"/>
</dbReference>
<dbReference type="OrthoDB" id="3222at2759"/>
<keyword evidence="2 5" id="KW-0812">Transmembrane</keyword>
<evidence type="ECO:0000313" key="6">
    <source>
        <dbReference type="EMBL" id="CAB3401227.1"/>
    </source>
</evidence>
<gene>
    <name evidence="6" type="ORF">CBOVIS_LOCUS4004</name>
</gene>
<keyword evidence="7" id="KW-1185">Reference proteome</keyword>
<sequence length="194" mass="21536">MHLSQYYNDEMEATGYETYSRNPYGTQNGGILASKVIHSSKLPGAPVLTSDINDKASSAVYKLVIAQFIGTIMVVMSHVLCHESSTKHSLRIGKLKKNSVALLSSISLSSFISLLQSTVGWNSLMATAIALSRAFHGVQEYPEVQEFNDHFVFWLGPTMSSLFASMLYRLLYAPEKRRLLSCSCEDDETRAIDL</sequence>
<evidence type="ECO:0000256" key="5">
    <source>
        <dbReference type="SAM" id="Phobius"/>
    </source>
</evidence>
<organism evidence="6 7">
    <name type="scientific">Caenorhabditis bovis</name>
    <dbReference type="NCBI Taxonomy" id="2654633"/>
    <lineage>
        <taxon>Eukaryota</taxon>
        <taxon>Metazoa</taxon>
        <taxon>Ecdysozoa</taxon>
        <taxon>Nematoda</taxon>
        <taxon>Chromadorea</taxon>
        <taxon>Rhabditida</taxon>
        <taxon>Rhabditina</taxon>
        <taxon>Rhabditomorpha</taxon>
        <taxon>Rhabditoidea</taxon>
        <taxon>Rhabditidae</taxon>
        <taxon>Peloderinae</taxon>
        <taxon>Caenorhabditis</taxon>
    </lineage>
</organism>
<evidence type="ECO:0000256" key="1">
    <source>
        <dbReference type="ARBA" id="ARBA00004141"/>
    </source>
</evidence>
<dbReference type="EMBL" id="CADEPM010000002">
    <property type="protein sequence ID" value="CAB3401227.1"/>
    <property type="molecule type" value="Genomic_DNA"/>
</dbReference>
<feature type="transmembrane region" description="Helical" evidence="5">
    <location>
        <begin position="151"/>
        <end position="171"/>
    </location>
</feature>